<feature type="compositionally biased region" description="Pro residues" evidence="1">
    <location>
        <begin position="62"/>
        <end position="74"/>
    </location>
</feature>
<evidence type="ECO:0000256" key="1">
    <source>
        <dbReference type="SAM" id="MobiDB-lite"/>
    </source>
</evidence>
<feature type="compositionally biased region" description="Low complexity" evidence="1">
    <location>
        <begin position="75"/>
        <end position="85"/>
    </location>
</feature>
<evidence type="ECO:0000313" key="2">
    <source>
        <dbReference type="EMBL" id="KAF2679459.1"/>
    </source>
</evidence>
<keyword evidence="3" id="KW-1185">Reference proteome</keyword>
<proteinExistence type="predicted"/>
<protein>
    <submittedName>
        <fullName evidence="2">Uncharacterized protein</fullName>
    </submittedName>
</protein>
<dbReference type="PRINTS" id="PR01217">
    <property type="entry name" value="PRICHEXTENSN"/>
</dbReference>
<dbReference type="Proteomes" id="UP000799291">
    <property type="component" value="Unassembled WGS sequence"/>
</dbReference>
<accession>A0A6G1INK6</accession>
<evidence type="ECO:0000313" key="3">
    <source>
        <dbReference type="Proteomes" id="UP000799291"/>
    </source>
</evidence>
<dbReference type="EMBL" id="MU005603">
    <property type="protein sequence ID" value="KAF2679459.1"/>
    <property type="molecule type" value="Genomic_DNA"/>
</dbReference>
<gene>
    <name evidence="2" type="ORF">K458DRAFT_393869</name>
</gene>
<feature type="region of interest" description="Disordered" evidence="1">
    <location>
        <begin position="1"/>
        <end position="208"/>
    </location>
</feature>
<sequence>MPLVIGVTHSTDNDNGEVATNGGGGETSRRGLIPVLPRQPFPVRLEAPKPAKPDAPSNSGDGPPPPARPAPGGPSTPNSPDTDTPGLRPQDPESPPPNTQNPEPVVQPIEPVTPPPDTQNPDSPVVQPSEPKTPPSNAPEDPNAPGTRPSDPEDPPPNTPEDTDGPNFRDDGSDSLPPGSACGVPGLRARAPTPCVKPPTKLEVGPDSIWAKNGVEDARQKGHQAINELDIVIKEGRQDIEFKGKDGTPLSENKGHVYTEQNMYKVDTDNDPLMGDDSWQNEALFKTWSDGEKANLISAGYNKREVETHWGNQDLTGTGSILSTQQNPLQGSKIVQLSDSKNDLYEPHKYEAFKG</sequence>
<reference evidence="2" key="1">
    <citation type="journal article" date="2020" name="Stud. Mycol.">
        <title>101 Dothideomycetes genomes: a test case for predicting lifestyles and emergence of pathogens.</title>
        <authorList>
            <person name="Haridas S."/>
            <person name="Albert R."/>
            <person name="Binder M."/>
            <person name="Bloem J."/>
            <person name="Labutti K."/>
            <person name="Salamov A."/>
            <person name="Andreopoulos B."/>
            <person name="Baker S."/>
            <person name="Barry K."/>
            <person name="Bills G."/>
            <person name="Bluhm B."/>
            <person name="Cannon C."/>
            <person name="Castanera R."/>
            <person name="Culley D."/>
            <person name="Daum C."/>
            <person name="Ezra D."/>
            <person name="Gonzalez J."/>
            <person name="Henrissat B."/>
            <person name="Kuo A."/>
            <person name="Liang C."/>
            <person name="Lipzen A."/>
            <person name="Lutzoni F."/>
            <person name="Magnuson J."/>
            <person name="Mondo S."/>
            <person name="Nolan M."/>
            <person name="Ohm R."/>
            <person name="Pangilinan J."/>
            <person name="Park H.-J."/>
            <person name="Ramirez L."/>
            <person name="Alfaro M."/>
            <person name="Sun H."/>
            <person name="Tritt A."/>
            <person name="Yoshinaga Y."/>
            <person name="Zwiers L.-H."/>
            <person name="Turgeon B."/>
            <person name="Goodwin S."/>
            <person name="Spatafora J."/>
            <person name="Crous P."/>
            <person name="Grigoriev I."/>
        </authorList>
    </citation>
    <scope>NUCLEOTIDE SEQUENCE</scope>
    <source>
        <strain evidence="2">CBS 122367</strain>
    </source>
</reference>
<dbReference type="AlphaFoldDB" id="A0A6G1INK6"/>
<name>A0A6G1INK6_9PLEO</name>
<organism evidence="2 3">
    <name type="scientific">Lentithecium fluviatile CBS 122367</name>
    <dbReference type="NCBI Taxonomy" id="1168545"/>
    <lineage>
        <taxon>Eukaryota</taxon>
        <taxon>Fungi</taxon>
        <taxon>Dikarya</taxon>
        <taxon>Ascomycota</taxon>
        <taxon>Pezizomycotina</taxon>
        <taxon>Dothideomycetes</taxon>
        <taxon>Pleosporomycetidae</taxon>
        <taxon>Pleosporales</taxon>
        <taxon>Massarineae</taxon>
        <taxon>Lentitheciaceae</taxon>
        <taxon>Lentithecium</taxon>
    </lineage>
</organism>